<evidence type="ECO:0000256" key="5">
    <source>
        <dbReference type="RuleBase" id="RU000666"/>
    </source>
</evidence>
<evidence type="ECO:0000256" key="3">
    <source>
        <dbReference type="ARBA" id="ARBA00023274"/>
    </source>
</evidence>
<dbReference type="GO" id="GO:0005840">
    <property type="term" value="C:ribosome"/>
    <property type="evidence" value="ECO:0007669"/>
    <property type="project" value="UniProtKB-KW"/>
</dbReference>
<dbReference type="InterPro" id="IPR053708">
    <property type="entry name" value="Ribosomal_LSU_eL42"/>
</dbReference>
<dbReference type="Proteomes" id="UP000015543">
    <property type="component" value="Chromosome"/>
</dbReference>
<dbReference type="InterPro" id="IPR011332">
    <property type="entry name" value="Ribosomal_zn-bd"/>
</dbReference>
<dbReference type="PROSITE" id="PS01172">
    <property type="entry name" value="RIBOSOMAL_L44E"/>
    <property type="match status" value="1"/>
</dbReference>
<keyword evidence="4" id="KW-0479">Metal-binding</keyword>
<dbReference type="AlphaFoldDB" id="S5ZKZ3"/>
<comment type="subunit">
    <text evidence="4">Part of the 50S ribosomal subunit.</text>
</comment>
<comment type="cofactor">
    <cofactor evidence="4">
        <name>Zn(2+)</name>
        <dbReference type="ChEBI" id="CHEBI:29105"/>
    </cofactor>
    <text evidence="4">Binds 1 zinc ion per subunit.</text>
</comment>
<comment type="function">
    <text evidence="4">Binds to the 23S rRNA.</text>
</comment>
<organism evidence="6 7">
    <name type="scientific">Thermofilum adornatum</name>
    <dbReference type="NCBI Taxonomy" id="1365176"/>
    <lineage>
        <taxon>Archaea</taxon>
        <taxon>Thermoproteota</taxon>
        <taxon>Thermoprotei</taxon>
        <taxon>Thermofilales</taxon>
        <taxon>Thermofilaceae</taxon>
        <taxon>Thermofilum</taxon>
    </lineage>
</organism>
<feature type="binding site" evidence="4">
    <location>
        <position position="19"/>
    </location>
    <ligand>
        <name>Zn(2+)</name>
        <dbReference type="ChEBI" id="CHEBI:29105"/>
    </ligand>
</feature>
<evidence type="ECO:0000313" key="7">
    <source>
        <dbReference type="Proteomes" id="UP000015543"/>
    </source>
</evidence>
<keyword evidence="4" id="KW-0863">Zinc-finger</keyword>
<gene>
    <name evidence="4" type="primary">rpl44e</name>
    <name evidence="6" type="ORF">N186_04550</name>
</gene>
<keyword evidence="4" id="KW-0862">Zinc</keyword>
<proteinExistence type="inferred from homology"/>
<evidence type="ECO:0000256" key="4">
    <source>
        <dbReference type="HAMAP-Rule" id="MF_01476"/>
    </source>
</evidence>
<dbReference type="KEGG" id="thb:N186_04550"/>
<keyword evidence="4" id="KW-0694">RNA-binding</keyword>
<dbReference type="InterPro" id="IPR000552">
    <property type="entry name" value="Ribosomal_eL44"/>
</dbReference>
<dbReference type="GO" id="GO:0006412">
    <property type="term" value="P:translation"/>
    <property type="evidence" value="ECO:0007669"/>
    <property type="project" value="UniProtKB-UniRule"/>
</dbReference>
<dbReference type="eggNOG" id="arCOG04109">
    <property type="taxonomic scope" value="Archaea"/>
</dbReference>
<name>S5ZKZ3_9CREN</name>
<feature type="binding site" evidence="4">
    <location>
        <position position="82"/>
    </location>
    <ligand>
        <name>Zn(2+)</name>
        <dbReference type="ChEBI" id="CHEBI:29105"/>
    </ligand>
</feature>
<keyword evidence="3 4" id="KW-0687">Ribonucleoprotein</keyword>
<evidence type="ECO:0000256" key="2">
    <source>
        <dbReference type="ARBA" id="ARBA00022980"/>
    </source>
</evidence>
<dbReference type="GO" id="GO:0008270">
    <property type="term" value="F:zinc ion binding"/>
    <property type="evidence" value="ECO:0007669"/>
    <property type="project" value="UniProtKB-UniRule"/>
</dbReference>
<dbReference type="NCBIfam" id="NF004425">
    <property type="entry name" value="PRK05767.1"/>
    <property type="match status" value="1"/>
</dbReference>
<dbReference type="Pfam" id="PF00935">
    <property type="entry name" value="Ribosomal_L44"/>
    <property type="match status" value="1"/>
</dbReference>
<feature type="binding site" evidence="4">
    <location>
        <position position="22"/>
    </location>
    <ligand>
        <name>Zn(2+)</name>
        <dbReference type="ChEBI" id="CHEBI:29105"/>
    </ligand>
</feature>
<sequence length="103" mass="12256">MKLFEAGRMKVPNVIRTYCPKCKTHTEHEVMLYKAGKRRTLAEGQRRYLRKQKGYGSKRKPEQKRTAKVTKKMVLKLRCKVCGYTYHKEGIRLKKLEIIEKVK</sequence>
<keyword evidence="2 4" id="KW-0689">Ribosomal protein</keyword>
<reference evidence="6 7" key="1">
    <citation type="journal article" date="2013" name="Genome Announc.">
        <title>Complete Genomic Sequence of 'Thermofilum adornatus' Strain 1910bT, a Hyperthermophilic Anaerobic Organotrophic Crenarchaeon.</title>
        <authorList>
            <person name="Dominova I.N."/>
            <person name="Kublanov I.V."/>
            <person name="Podosokorskaya O.A."/>
            <person name="Derbikova K.S."/>
            <person name="Patrushev M.V."/>
            <person name="Toshchakov S.V."/>
        </authorList>
    </citation>
    <scope>NUCLEOTIDE SEQUENCE [LARGE SCALE GENOMIC DNA]</scope>
    <source>
        <strain evidence="7">1910b</strain>
    </source>
</reference>
<dbReference type="GO" id="GO:0070180">
    <property type="term" value="F:large ribosomal subunit rRNA binding"/>
    <property type="evidence" value="ECO:0007669"/>
    <property type="project" value="UniProtKB-UniRule"/>
</dbReference>
<keyword evidence="4" id="KW-0699">rRNA-binding</keyword>
<comment type="similarity">
    <text evidence="1 4 5">Belongs to the eukaryotic ribosomal protein eL42 family.</text>
</comment>
<feature type="binding site" evidence="4">
    <location>
        <position position="79"/>
    </location>
    <ligand>
        <name>Zn(2+)</name>
        <dbReference type="ChEBI" id="CHEBI:29105"/>
    </ligand>
</feature>
<dbReference type="GO" id="GO:0003735">
    <property type="term" value="F:structural constituent of ribosome"/>
    <property type="evidence" value="ECO:0007669"/>
    <property type="project" value="InterPro"/>
</dbReference>
<feature type="zinc finger region" description="C4-type" evidence="4">
    <location>
        <begin position="19"/>
        <end position="82"/>
    </location>
</feature>
<dbReference type="FunFam" id="3.10.450.80:FF:000001">
    <property type="entry name" value="60S ribosomal protein L44"/>
    <property type="match status" value="1"/>
</dbReference>
<dbReference type="PATRIC" id="fig|1365176.7.peg.897"/>
<dbReference type="Gene3D" id="3.10.450.80">
    <property type="match status" value="1"/>
</dbReference>
<evidence type="ECO:0000256" key="1">
    <source>
        <dbReference type="ARBA" id="ARBA00009364"/>
    </source>
</evidence>
<dbReference type="HAMAP" id="MF_01476">
    <property type="entry name" value="Ribosomal_L44e"/>
    <property type="match status" value="1"/>
</dbReference>
<dbReference type="EMBL" id="CP006646">
    <property type="protein sequence ID" value="AGT35261.1"/>
    <property type="molecule type" value="Genomic_DNA"/>
</dbReference>
<dbReference type="HOGENOM" id="CLU_114645_3_0_2"/>
<protein>
    <recommendedName>
        <fullName evidence="4">Large ribosomal subunit protein eL42</fullName>
    </recommendedName>
</protein>
<keyword evidence="7" id="KW-1185">Reference proteome</keyword>
<dbReference type="PANTHER" id="PTHR10369">
    <property type="entry name" value="60S RIBOSOMAL PROTEIN L36A/L44"/>
    <property type="match status" value="1"/>
</dbReference>
<accession>S5ZKZ3</accession>
<dbReference type="GO" id="GO:1990904">
    <property type="term" value="C:ribonucleoprotein complex"/>
    <property type="evidence" value="ECO:0007669"/>
    <property type="project" value="UniProtKB-KW"/>
</dbReference>
<dbReference type="SUPFAM" id="SSF57829">
    <property type="entry name" value="Zn-binding ribosomal proteins"/>
    <property type="match status" value="1"/>
</dbReference>
<evidence type="ECO:0000313" key="6">
    <source>
        <dbReference type="EMBL" id="AGT35261.1"/>
    </source>
</evidence>